<dbReference type="Gene3D" id="3.40.50.300">
    <property type="entry name" value="P-loop containing nucleotide triphosphate hydrolases"/>
    <property type="match status" value="1"/>
</dbReference>
<dbReference type="InterPro" id="IPR003593">
    <property type="entry name" value="AAA+_ATPase"/>
</dbReference>
<keyword evidence="1" id="KW-0547">Nucleotide-binding</keyword>
<dbReference type="GO" id="GO:0005886">
    <property type="term" value="C:plasma membrane"/>
    <property type="evidence" value="ECO:0007669"/>
    <property type="project" value="TreeGrafter"/>
</dbReference>
<dbReference type="PANTHER" id="PTHR23076:SF97">
    <property type="entry name" value="ATP-DEPENDENT ZINC METALLOPROTEASE YME1L1"/>
    <property type="match status" value="1"/>
</dbReference>
<comment type="caution">
    <text evidence="3">The sequence shown here is derived from an EMBL/GenBank/DDBJ whole genome shotgun (WGS) entry which is preliminary data.</text>
</comment>
<reference evidence="3 4" key="1">
    <citation type="submission" date="2019-03" db="EMBL/GenBank/DDBJ databases">
        <title>Genomic Encyclopedia of Type Strains, Phase IV (KMG-V): Genome sequencing to study the core and pangenomes of soil and plant-associated prokaryotes.</title>
        <authorList>
            <person name="Whitman W."/>
        </authorList>
    </citation>
    <scope>NUCLEOTIDE SEQUENCE [LARGE SCALE GENOMIC DNA]</scope>
    <source>
        <strain evidence="3 4">FB403</strain>
    </source>
</reference>
<dbReference type="GO" id="GO:0016887">
    <property type="term" value="F:ATP hydrolysis activity"/>
    <property type="evidence" value="ECO:0007669"/>
    <property type="project" value="InterPro"/>
</dbReference>
<name>A0AAX2QSW9_9HYPH</name>
<dbReference type="GO" id="GO:0005524">
    <property type="term" value="F:ATP binding"/>
    <property type="evidence" value="ECO:0007669"/>
    <property type="project" value="UniProtKB-KW"/>
</dbReference>
<dbReference type="GO" id="GO:0030163">
    <property type="term" value="P:protein catabolic process"/>
    <property type="evidence" value="ECO:0007669"/>
    <property type="project" value="TreeGrafter"/>
</dbReference>
<dbReference type="CDD" id="cd19481">
    <property type="entry name" value="RecA-like_protease"/>
    <property type="match status" value="1"/>
</dbReference>
<sequence>MGRNMPGHRLDKFRKSPPIFLAYCGIRRALKKAAMLEMIGKGLVIFVTPAGYRQTDYCTAARYLFEGIPEFDWVENDSKIRTAGPTRQYGKAEEAVSVFDLAGLAVLIATDIHEVSLDVRFAAGAVLEIEAPSPGQIQGARRLSGKPPIADGTAALLATKPQNLLLASIARGTLDEEQLGLLDYSGSVSSQGPSLFELPGYDSLQSWAREIASDIDLCRRGKLAWKTVLSKGVLIHGPPGVGKTFAARALATAVGMKFVESTVGEWQAKGHLGDMLKAMRACFQAVGEGRGTVLFIDELDSIGSRSNFTDDSHGHYWQVVVNEFLTRLDKLPDGVLLVGATNFPSLIDSAVLRSGRIERKFALCLPDRETRAEILNWHTEAAIEFESLVEIADYLVGWSGADLEMLVRDARVRSRREDRDLELGDLLAKLPDRESFSPEDLFRLAVHEAGHALVALSLGYASSATITIKPTFDPNSAGRLGGITEYEYVASHIPTDTSLHNTIAVLLGGMAAEFLVFGDRSIGSGGVSGSDIERATTIARRLVYSYGLGHIPVFTDMNHRWKDSAINWRLEDNVFEILETQYERVLVMLESERDRVISLAKEAMLNLRVKIERDG</sequence>
<dbReference type="Gene3D" id="1.10.8.60">
    <property type="match status" value="1"/>
</dbReference>
<evidence type="ECO:0000313" key="4">
    <source>
        <dbReference type="Proteomes" id="UP000295021"/>
    </source>
</evidence>
<organism evidence="3 4">
    <name type="scientific">Rhizobium laguerreae</name>
    <dbReference type="NCBI Taxonomy" id="1076926"/>
    <lineage>
        <taxon>Bacteria</taxon>
        <taxon>Pseudomonadati</taxon>
        <taxon>Pseudomonadota</taxon>
        <taxon>Alphaproteobacteria</taxon>
        <taxon>Hyphomicrobiales</taxon>
        <taxon>Rhizobiaceae</taxon>
        <taxon>Rhizobium/Agrobacterium group</taxon>
        <taxon>Rhizobium</taxon>
    </lineage>
</organism>
<dbReference type="SMART" id="SM00382">
    <property type="entry name" value="AAA"/>
    <property type="match status" value="1"/>
</dbReference>
<dbReference type="Proteomes" id="UP000295021">
    <property type="component" value="Unassembled WGS sequence"/>
</dbReference>
<accession>A0AAX2QSW9</accession>
<dbReference type="SUPFAM" id="SSF52540">
    <property type="entry name" value="P-loop containing nucleoside triphosphate hydrolases"/>
    <property type="match status" value="1"/>
</dbReference>
<evidence type="ECO:0000259" key="2">
    <source>
        <dbReference type="SMART" id="SM00382"/>
    </source>
</evidence>
<dbReference type="PANTHER" id="PTHR23076">
    <property type="entry name" value="METALLOPROTEASE M41 FTSH"/>
    <property type="match status" value="1"/>
</dbReference>
<evidence type="ECO:0000256" key="1">
    <source>
        <dbReference type="RuleBase" id="RU003651"/>
    </source>
</evidence>
<feature type="domain" description="AAA+ ATPase" evidence="2">
    <location>
        <begin position="229"/>
        <end position="367"/>
    </location>
</feature>
<evidence type="ECO:0000313" key="3">
    <source>
        <dbReference type="EMBL" id="TCU28183.1"/>
    </source>
</evidence>
<dbReference type="InterPro" id="IPR037219">
    <property type="entry name" value="Peptidase_M41-like"/>
</dbReference>
<dbReference type="GO" id="GO:0004222">
    <property type="term" value="F:metalloendopeptidase activity"/>
    <property type="evidence" value="ECO:0007669"/>
    <property type="project" value="InterPro"/>
</dbReference>
<dbReference type="Gene3D" id="1.20.58.760">
    <property type="entry name" value="Peptidase M41"/>
    <property type="match status" value="1"/>
</dbReference>
<protein>
    <submittedName>
        <fullName evidence="3">Peptidase M41-like protein</fullName>
    </submittedName>
</protein>
<comment type="similarity">
    <text evidence="1">Belongs to the AAA ATPase family.</text>
</comment>
<dbReference type="Pfam" id="PF00004">
    <property type="entry name" value="AAA"/>
    <property type="match status" value="1"/>
</dbReference>
<dbReference type="GO" id="GO:0004176">
    <property type="term" value="F:ATP-dependent peptidase activity"/>
    <property type="evidence" value="ECO:0007669"/>
    <property type="project" value="InterPro"/>
</dbReference>
<dbReference type="InterPro" id="IPR003960">
    <property type="entry name" value="ATPase_AAA_CS"/>
</dbReference>
<proteinExistence type="inferred from homology"/>
<dbReference type="InterPro" id="IPR003959">
    <property type="entry name" value="ATPase_AAA_core"/>
</dbReference>
<dbReference type="SUPFAM" id="SSF140990">
    <property type="entry name" value="FtsH protease domain-like"/>
    <property type="match status" value="1"/>
</dbReference>
<dbReference type="InterPro" id="IPR000642">
    <property type="entry name" value="Peptidase_M41"/>
</dbReference>
<dbReference type="AlphaFoldDB" id="A0AAX2QSW9"/>
<dbReference type="GO" id="GO:0006508">
    <property type="term" value="P:proteolysis"/>
    <property type="evidence" value="ECO:0007669"/>
    <property type="project" value="InterPro"/>
</dbReference>
<dbReference type="EMBL" id="SMBI01000002">
    <property type="protein sequence ID" value="TCU28183.1"/>
    <property type="molecule type" value="Genomic_DNA"/>
</dbReference>
<dbReference type="InterPro" id="IPR027417">
    <property type="entry name" value="P-loop_NTPase"/>
</dbReference>
<gene>
    <name evidence="3" type="ORF">EV131_10215</name>
</gene>
<dbReference type="RefSeq" id="WP_132609844.1">
    <property type="nucleotide sequence ID" value="NZ_SMBI01000002.1"/>
</dbReference>
<dbReference type="Pfam" id="PF01434">
    <property type="entry name" value="Peptidase_M41"/>
    <property type="match status" value="1"/>
</dbReference>
<keyword evidence="1" id="KW-0067">ATP-binding</keyword>
<dbReference type="PROSITE" id="PS00674">
    <property type="entry name" value="AAA"/>
    <property type="match status" value="1"/>
</dbReference>